<keyword evidence="1" id="KW-0812">Transmembrane</keyword>
<evidence type="ECO:0000256" key="1">
    <source>
        <dbReference type="SAM" id="Phobius"/>
    </source>
</evidence>
<dbReference type="RefSeq" id="WP_206656721.1">
    <property type="nucleotide sequence ID" value="NZ_CP071182.1"/>
</dbReference>
<keyword evidence="3" id="KW-1185">Reference proteome</keyword>
<evidence type="ECO:0000313" key="2">
    <source>
        <dbReference type="EMBL" id="QSO47369.1"/>
    </source>
</evidence>
<keyword evidence="1" id="KW-1133">Transmembrane helix</keyword>
<gene>
    <name evidence="2" type="ORF">JZ786_23775</name>
</gene>
<dbReference type="AlphaFoldDB" id="A0A9X7VZ28"/>
<proteinExistence type="predicted"/>
<feature type="transmembrane region" description="Helical" evidence="1">
    <location>
        <begin position="21"/>
        <end position="42"/>
    </location>
</feature>
<dbReference type="KEGG" id="afx:JZ786_23775"/>
<evidence type="ECO:0000313" key="3">
    <source>
        <dbReference type="Proteomes" id="UP000663505"/>
    </source>
</evidence>
<accession>A0A9X7VZ28</accession>
<name>A0A9X7VZ28_9BACL</name>
<protein>
    <submittedName>
        <fullName evidence="2">Uncharacterized protein</fullName>
    </submittedName>
</protein>
<keyword evidence="1" id="KW-0472">Membrane</keyword>
<dbReference type="EMBL" id="CP071182">
    <property type="protein sequence ID" value="QSO47369.1"/>
    <property type="molecule type" value="Genomic_DNA"/>
</dbReference>
<dbReference type="Proteomes" id="UP000663505">
    <property type="component" value="Chromosome"/>
</dbReference>
<organism evidence="2 3">
    <name type="scientific">Alicyclobacillus mengziensis</name>
    <dbReference type="NCBI Taxonomy" id="2931921"/>
    <lineage>
        <taxon>Bacteria</taxon>
        <taxon>Bacillati</taxon>
        <taxon>Bacillota</taxon>
        <taxon>Bacilli</taxon>
        <taxon>Bacillales</taxon>
        <taxon>Alicyclobacillaceae</taxon>
        <taxon>Alicyclobacillus</taxon>
    </lineage>
</organism>
<sequence length="85" mass="10306">MNKKQMERWEKVRARGKKRFILRYGVFGWGLSSGILFGILMMLEGSENITPVNWILNILLFMIFGYVWGLLMWSWTERKYQREQK</sequence>
<reference evidence="2 3" key="1">
    <citation type="submission" date="2021-02" db="EMBL/GenBank/DDBJ databases">
        <title>Alicyclobacillus curvatus sp. nov. and Alicyclobacillus mengziensis sp. nov., two acidophilic bacteria isolated from acid mine drainage.</title>
        <authorList>
            <person name="Huang Y."/>
        </authorList>
    </citation>
    <scope>NUCLEOTIDE SEQUENCE [LARGE SCALE GENOMIC DNA]</scope>
    <source>
        <strain evidence="2 3">S30H14</strain>
    </source>
</reference>
<feature type="transmembrane region" description="Helical" evidence="1">
    <location>
        <begin position="54"/>
        <end position="75"/>
    </location>
</feature>